<evidence type="ECO:0000256" key="1">
    <source>
        <dbReference type="SAM" id="MobiDB-lite"/>
    </source>
</evidence>
<feature type="compositionally biased region" description="Basic and acidic residues" evidence="1">
    <location>
        <begin position="77"/>
        <end position="97"/>
    </location>
</feature>
<dbReference type="EMBL" id="LCOQ01000004">
    <property type="protein sequence ID" value="KKU81012.1"/>
    <property type="molecule type" value="Genomic_DNA"/>
</dbReference>
<sequence length="140" mass="15452">MANPGSIIGQITEEFEQLGKQVVKEVVKAPKDIGEKALESLGTSSGKQQGKSAKVDETIKKATARAALEELAGNKPKPKELSVREKIEAEEKQKKELVAQQQKQAQQNQLQQTTSKRKRGDLFGVQAKRSSAERKNVRQD</sequence>
<feature type="region of interest" description="Disordered" evidence="1">
    <location>
        <begin position="68"/>
        <end position="140"/>
    </location>
</feature>
<dbReference type="AlphaFoldDB" id="A0A0G1TGR4"/>
<proteinExistence type="predicted"/>
<feature type="region of interest" description="Disordered" evidence="1">
    <location>
        <begin position="38"/>
        <end position="57"/>
    </location>
</feature>
<accession>A0A0G1TGR4</accession>
<feature type="compositionally biased region" description="Basic and acidic residues" evidence="1">
    <location>
        <begin position="130"/>
        <end position="140"/>
    </location>
</feature>
<dbReference type="Proteomes" id="UP000034212">
    <property type="component" value="Unassembled WGS sequence"/>
</dbReference>
<comment type="caution">
    <text evidence="2">The sequence shown here is derived from an EMBL/GenBank/DDBJ whole genome shotgun (WGS) entry which is preliminary data.</text>
</comment>
<feature type="compositionally biased region" description="Polar residues" evidence="1">
    <location>
        <begin position="41"/>
        <end position="51"/>
    </location>
</feature>
<gene>
    <name evidence="2" type="ORF">UY08_C0004G0020</name>
</gene>
<organism evidence="2 3">
    <name type="scientific">Candidatus Gottesmanbacteria bacterium GW2011_GWA1_47_8</name>
    <dbReference type="NCBI Taxonomy" id="1618438"/>
    <lineage>
        <taxon>Bacteria</taxon>
        <taxon>Candidatus Gottesmaniibacteriota</taxon>
    </lineage>
</organism>
<protein>
    <submittedName>
        <fullName evidence="2">Uncharacterized protein</fullName>
    </submittedName>
</protein>
<evidence type="ECO:0000313" key="2">
    <source>
        <dbReference type="EMBL" id="KKU81012.1"/>
    </source>
</evidence>
<reference evidence="2 3" key="1">
    <citation type="journal article" date="2015" name="Nature">
        <title>rRNA introns, odd ribosomes, and small enigmatic genomes across a large radiation of phyla.</title>
        <authorList>
            <person name="Brown C.T."/>
            <person name="Hug L.A."/>
            <person name="Thomas B.C."/>
            <person name="Sharon I."/>
            <person name="Castelle C.J."/>
            <person name="Singh A."/>
            <person name="Wilkins M.J."/>
            <person name="Williams K.H."/>
            <person name="Banfield J.F."/>
        </authorList>
    </citation>
    <scope>NUCLEOTIDE SEQUENCE [LARGE SCALE GENOMIC DNA]</scope>
</reference>
<evidence type="ECO:0000313" key="3">
    <source>
        <dbReference type="Proteomes" id="UP000034212"/>
    </source>
</evidence>
<dbReference type="PATRIC" id="fig|1618438.3.peg.111"/>
<name>A0A0G1TGR4_9BACT</name>
<feature type="compositionally biased region" description="Low complexity" evidence="1">
    <location>
        <begin position="98"/>
        <end position="112"/>
    </location>
</feature>